<feature type="transmembrane region" description="Helical" evidence="7">
    <location>
        <begin position="31"/>
        <end position="56"/>
    </location>
</feature>
<dbReference type="RefSeq" id="WP_114900430.1">
    <property type="nucleotide sequence ID" value="NZ_CP031222.1"/>
</dbReference>
<dbReference type="PANTHER" id="PTHR33884">
    <property type="entry name" value="UPF0410 PROTEIN YMGE"/>
    <property type="match status" value="1"/>
</dbReference>
<name>A0A345PAL3_9GAMM</name>
<evidence type="ECO:0000256" key="7">
    <source>
        <dbReference type="SAM" id="Phobius"/>
    </source>
</evidence>
<dbReference type="PANTHER" id="PTHR33884:SF7">
    <property type="entry name" value="BSL8023 PROTEIN"/>
    <property type="match status" value="1"/>
</dbReference>
<evidence type="ECO:0000256" key="2">
    <source>
        <dbReference type="ARBA" id="ARBA00011006"/>
    </source>
</evidence>
<feature type="transmembrane region" description="Helical" evidence="7">
    <location>
        <begin position="62"/>
        <end position="85"/>
    </location>
</feature>
<dbReference type="InterPro" id="IPR007341">
    <property type="entry name" value="Transgly_assoc"/>
</dbReference>
<gene>
    <name evidence="8" type="ORF">HYN46_16655</name>
</gene>
<evidence type="ECO:0000313" key="8">
    <source>
        <dbReference type="EMBL" id="AXI04322.1"/>
    </source>
</evidence>
<comment type="subcellular location">
    <subcellularLocation>
        <location evidence="1">Cell membrane</location>
        <topology evidence="1">Multi-pass membrane protein</topology>
    </subcellularLocation>
</comment>
<evidence type="ECO:0000256" key="6">
    <source>
        <dbReference type="ARBA" id="ARBA00023136"/>
    </source>
</evidence>
<keyword evidence="6 7" id="KW-0472">Membrane</keyword>
<dbReference type="Proteomes" id="UP000253940">
    <property type="component" value="Chromosome"/>
</dbReference>
<accession>A0A345PAL3</accession>
<dbReference type="AlphaFoldDB" id="A0A345PAL3"/>
<dbReference type="Pfam" id="PF04226">
    <property type="entry name" value="Transgly_assoc"/>
    <property type="match status" value="1"/>
</dbReference>
<organism evidence="8 9">
    <name type="scientific">Aquirhabdus parva</name>
    <dbReference type="NCBI Taxonomy" id="2283318"/>
    <lineage>
        <taxon>Bacteria</taxon>
        <taxon>Pseudomonadati</taxon>
        <taxon>Pseudomonadota</taxon>
        <taxon>Gammaproteobacteria</taxon>
        <taxon>Moraxellales</taxon>
        <taxon>Moraxellaceae</taxon>
        <taxon>Aquirhabdus</taxon>
    </lineage>
</organism>
<dbReference type="EMBL" id="CP031222">
    <property type="protein sequence ID" value="AXI04322.1"/>
    <property type="molecule type" value="Genomic_DNA"/>
</dbReference>
<proteinExistence type="inferred from homology"/>
<keyword evidence="3" id="KW-1003">Cell membrane</keyword>
<evidence type="ECO:0000313" key="9">
    <source>
        <dbReference type="Proteomes" id="UP000253940"/>
    </source>
</evidence>
<evidence type="ECO:0000256" key="3">
    <source>
        <dbReference type="ARBA" id="ARBA00022475"/>
    </source>
</evidence>
<evidence type="ECO:0000256" key="1">
    <source>
        <dbReference type="ARBA" id="ARBA00004651"/>
    </source>
</evidence>
<feature type="transmembrane region" description="Helical" evidence="7">
    <location>
        <begin position="6"/>
        <end position="24"/>
    </location>
</feature>
<dbReference type="KEGG" id="mbah:HYN46_16655"/>
<keyword evidence="4 7" id="KW-0812">Transmembrane</keyword>
<keyword evidence="5 7" id="KW-1133">Transmembrane helix</keyword>
<dbReference type="GO" id="GO:0005886">
    <property type="term" value="C:plasma membrane"/>
    <property type="evidence" value="ECO:0007669"/>
    <property type="project" value="UniProtKB-SubCell"/>
</dbReference>
<comment type="similarity">
    <text evidence="2">Belongs to the UPF0410 family.</text>
</comment>
<dbReference type="OrthoDB" id="9811343at2"/>
<reference evidence="8 9" key="1">
    <citation type="submission" date="2018-07" db="EMBL/GenBank/DDBJ databases">
        <title>Genome sequencing of Moraxellaceae gen. HYN0046.</title>
        <authorList>
            <person name="Kim M."/>
            <person name="Yi H."/>
        </authorList>
    </citation>
    <scope>NUCLEOTIDE SEQUENCE [LARGE SCALE GENOMIC DNA]</scope>
    <source>
        <strain evidence="8 9">HYN0046</strain>
    </source>
</reference>
<evidence type="ECO:0000256" key="5">
    <source>
        <dbReference type="ARBA" id="ARBA00022989"/>
    </source>
</evidence>
<evidence type="ECO:0000256" key="4">
    <source>
        <dbReference type="ARBA" id="ARBA00022692"/>
    </source>
</evidence>
<sequence length="89" mass="9285">MEGHGIIYTIVIGFIIGLLARAIYPGSQKAGIIVTIVLGIVGSYVASFVGASLGWYHDGQAAGFFGSIVGALIVLAVYFFALKLFTKSS</sequence>
<protein>
    <submittedName>
        <fullName evidence="8">GlsB/YeaQ/YmgE family stress response membrane protein</fullName>
    </submittedName>
</protein>
<keyword evidence="9" id="KW-1185">Reference proteome</keyword>